<dbReference type="PANTHER" id="PTHR48081">
    <property type="entry name" value="AB HYDROLASE SUPERFAMILY PROTEIN C4A8.06C"/>
    <property type="match status" value="1"/>
</dbReference>
<dbReference type="GO" id="GO:0016787">
    <property type="term" value="F:hydrolase activity"/>
    <property type="evidence" value="ECO:0007669"/>
    <property type="project" value="UniProtKB-KW"/>
</dbReference>
<sequence length="344" mass="38014">MASNWTPFKESAITDGARKVCDEMRANDEATKDLFDDVEKLRAITPGPTLPCEYFDVQSRDPERMINCCIVRPSNGELTQGIYLHFHGGGLSIGTHDMNIAYLQRLADASGCTAISVGYRLGPEFPFPAPLQDCFDVADYIIDSCPTSLGGRLHFIGGELAGGYLTMQVYLHIAGTRPQCDTIKGLLLSYGLYSWSYLPSVYTLRDPVCLDLYKMDKFRERAFGMVEWSRLPSICEAFDPEFGTLAHKGPVHDHPLKHPVASPLYRSIDRIAAHMPPALFLCGTADPLYEDTILMSARWQIAGGDAVVEYVPGAPHAFVEVPIETSDCCAGGHDIIRRFILSVK</sequence>
<dbReference type="InterPro" id="IPR013094">
    <property type="entry name" value="AB_hydrolase_3"/>
</dbReference>
<evidence type="ECO:0000259" key="2">
    <source>
        <dbReference type="Pfam" id="PF07859"/>
    </source>
</evidence>
<dbReference type="Gene3D" id="3.40.50.1820">
    <property type="entry name" value="alpha/beta hydrolase"/>
    <property type="match status" value="1"/>
</dbReference>
<comment type="caution">
    <text evidence="3">The sequence shown here is derived from an EMBL/GenBank/DDBJ whole genome shotgun (WGS) entry which is preliminary data.</text>
</comment>
<accession>A0AAE8N898</accession>
<dbReference type="InterPro" id="IPR050300">
    <property type="entry name" value="GDXG_lipolytic_enzyme"/>
</dbReference>
<evidence type="ECO:0000256" key="1">
    <source>
        <dbReference type="ARBA" id="ARBA00022801"/>
    </source>
</evidence>
<keyword evidence="1" id="KW-0378">Hydrolase</keyword>
<dbReference type="Pfam" id="PF07859">
    <property type="entry name" value="Abhydrolase_3"/>
    <property type="match status" value="1"/>
</dbReference>
<protein>
    <recommendedName>
        <fullName evidence="2">Alpha/beta hydrolase fold-3 domain-containing protein</fullName>
    </recommendedName>
</protein>
<reference evidence="3" key="1">
    <citation type="submission" date="2018-03" db="EMBL/GenBank/DDBJ databases">
        <authorList>
            <person name="Guldener U."/>
        </authorList>
    </citation>
    <scope>NUCLEOTIDE SEQUENCE</scope>
</reference>
<evidence type="ECO:0000313" key="4">
    <source>
        <dbReference type="Proteomes" id="UP001187682"/>
    </source>
</evidence>
<dbReference type="SUPFAM" id="SSF53474">
    <property type="entry name" value="alpha/beta-Hydrolases"/>
    <property type="match status" value="1"/>
</dbReference>
<dbReference type="Proteomes" id="UP001187682">
    <property type="component" value="Unassembled WGS sequence"/>
</dbReference>
<keyword evidence="4" id="KW-1185">Reference proteome</keyword>
<dbReference type="AlphaFoldDB" id="A0AAE8N898"/>
<dbReference type="InterPro" id="IPR029058">
    <property type="entry name" value="AB_hydrolase_fold"/>
</dbReference>
<dbReference type="EMBL" id="ONZQ02000019">
    <property type="protein sequence ID" value="SPO07218.1"/>
    <property type="molecule type" value="Genomic_DNA"/>
</dbReference>
<dbReference type="PANTHER" id="PTHR48081:SF3">
    <property type="entry name" value="ALPHA_BETA HYDROLASE FOLD-3 DOMAIN-CONTAINING PROTEIN"/>
    <property type="match status" value="1"/>
</dbReference>
<proteinExistence type="predicted"/>
<feature type="domain" description="Alpha/beta hydrolase fold-3" evidence="2">
    <location>
        <begin position="84"/>
        <end position="319"/>
    </location>
</feature>
<evidence type="ECO:0000313" key="3">
    <source>
        <dbReference type="EMBL" id="SPO07218.1"/>
    </source>
</evidence>
<gene>
    <name evidence="3" type="ORF">DNG_09912</name>
</gene>
<name>A0AAE8N898_9PEZI</name>
<organism evidence="3 4">
    <name type="scientific">Cephalotrichum gorgonifer</name>
    <dbReference type="NCBI Taxonomy" id="2041049"/>
    <lineage>
        <taxon>Eukaryota</taxon>
        <taxon>Fungi</taxon>
        <taxon>Dikarya</taxon>
        <taxon>Ascomycota</taxon>
        <taxon>Pezizomycotina</taxon>
        <taxon>Sordariomycetes</taxon>
        <taxon>Hypocreomycetidae</taxon>
        <taxon>Microascales</taxon>
        <taxon>Microascaceae</taxon>
        <taxon>Cephalotrichum</taxon>
    </lineage>
</organism>